<dbReference type="Proteomes" id="UP000048984">
    <property type="component" value="Unassembled WGS sequence"/>
</dbReference>
<accession>A0A0P6VX81</accession>
<evidence type="ECO:0000313" key="5">
    <source>
        <dbReference type="Proteomes" id="UP000048984"/>
    </source>
</evidence>
<dbReference type="PANTHER" id="PTHR37302">
    <property type="entry name" value="SLR1116 PROTEIN"/>
    <property type="match status" value="1"/>
</dbReference>
<dbReference type="PANTHER" id="PTHR37302:SF1">
    <property type="entry name" value="PROTEIN DINB"/>
    <property type="match status" value="1"/>
</dbReference>
<evidence type="ECO:0000313" key="4">
    <source>
        <dbReference type="EMBL" id="KPL55963.1"/>
    </source>
</evidence>
<name>A0A0P6VX81_9HYPH</name>
<reference evidence="4 5" key="2">
    <citation type="submission" date="2015-10" db="EMBL/GenBank/DDBJ databases">
        <title>Draft Genome Sequence of Prosthecomicrobium hirschii ATCC 27832.</title>
        <authorList>
            <person name="Daniel J."/>
            <person name="Givan S.A."/>
            <person name="Brun Y.V."/>
            <person name="Brown P.J."/>
        </authorList>
    </citation>
    <scope>NUCLEOTIDE SEQUENCE [LARGE SCALE GENOMIC DNA]</scope>
    <source>
        <strain evidence="4 5">16</strain>
    </source>
</reference>
<dbReference type="AlphaFoldDB" id="A0A0P6VX81"/>
<keyword evidence="5" id="KW-1185">Reference proteome</keyword>
<evidence type="ECO:0000256" key="1">
    <source>
        <dbReference type="ARBA" id="ARBA00008635"/>
    </source>
</evidence>
<reference evidence="4 5" key="1">
    <citation type="submission" date="2015-09" db="EMBL/GenBank/DDBJ databases">
        <authorList>
            <person name="Jackson K.R."/>
            <person name="Lunt B.L."/>
            <person name="Fisher J.N.B."/>
            <person name="Gardner A.V."/>
            <person name="Bailey M.E."/>
            <person name="Deus L.M."/>
            <person name="Earl A.S."/>
            <person name="Gibby P.D."/>
            <person name="Hartmann K.A."/>
            <person name="Liu J.E."/>
            <person name="Manci A.M."/>
            <person name="Nielsen D.A."/>
            <person name="Solomon M.B."/>
            <person name="Breakwell D.P."/>
            <person name="Burnett S.H."/>
            <person name="Grose J.H."/>
        </authorList>
    </citation>
    <scope>NUCLEOTIDE SEQUENCE [LARGE SCALE GENOMIC DNA]</scope>
    <source>
        <strain evidence="4 5">16</strain>
    </source>
</reference>
<proteinExistence type="inferred from homology"/>
<comment type="similarity">
    <text evidence="1">Belongs to the DinB family.</text>
</comment>
<evidence type="ECO:0000256" key="3">
    <source>
        <dbReference type="PIRSR" id="PIRSR607837-1"/>
    </source>
</evidence>
<dbReference type="RefSeq" id="WP_054362130.1">
    <property type="nucleotide sequence ID" value="NZ_LJYW01000001.1"/>
</dbReference>
<sequence length="168" mass="18851">MLDHFRMFAGYNAWANRRLYEAAAALPEADYRADHGAFFGSLHRTLNHILVGDRIWMRRFTGAGEAPNRLDAILHDDLAGLTAARFAEDRRIVDWVDGLDAARLAATFTYVPVTRPEPVTQPLAPALAHFFNHQTHHRGQAHVILTRSAGRAPDLDLILFQRETGIGM</sequence>
<comment type="caution">
    <text evidence="4">The sequence shown here is derived from an EMBL/GenBank/DDBJ whole genome shotgun (WGS) entry which is preliminary data.</text>
</comment>
<evidence type="ECO:0000256" key="2">
    <source>
        <dbReference type="ARBA" id="ARBA00022723"/>
    </source>
</evidence>
<feature type="binding site" evidence="3">
    <location>
        <position position="48"/>
    </location>
    <ligand>
        <name>a divalent metal cation</name>
        <dbReference type="ChEBI" id="CHEBI:60240"/>
    </ligand>
</feature>
<gene>
    <name evidence="4" type="ORF">ABB55_17165</name>
</gene>
<dbReference type="InterPro" id="IPR007837">
    <property type="entry name" value="DinB"/>
</dbReference>
<organism evidence="4 5">
    <name type="scientific">Prosthecodimorpha hirschii</name>
    <dbReference type="NCBI Taxonomy" id="665126"/>
    <lineage>
        <taxon>Bacteria</taxon>
        <taxon>Pseudomonadati</taxon>
        <taxon>Pseudomonadota</taxon>
        <taxon>Alphaproteobacteria</taxon>
        <taxon>Hyphomicrobiales</taxon>
        <taxon>Ancalomicrobiaceae</taxon>
        <taxon>Prosthecodimorpha</taxon>
    </lineage>
</organism>
<dbReference type="EMBL" id="LJYW01000001">
    <property type="protein sequence ID" value="KPL55963.1"/>
    <property type="molecule type" value="Genomic_DNA"/>
</dbReference>
<protein>
    <submittedName>
        <fullName evidence="4">Diguanylate cyclase</fullName>
    </submittedName>
</protein>
<keyword evidence="2 3" id="KW-0479">Metal-binding</keyword>
<dbReference type="InterPro" id="IPR034660">
    <property type="entry name" value="DinB/YfiT-like"/>
</dbReference>
<dbReference type="SUPFAM" id="SSF109854">
    <property type="entry name" value="DinB/YfiT-like putative metalloenzymes"/>
    <property type="match status" value="1"/>
</dbReference>
<dbReference type="GO" id="GO:0046872">
    <property type="term" value="F:metal ion binding"/>
    <property type="evidence" value="ECO:0007669"/>
    <property type="project" value="UniProtKB-KW"/>
</dbReference>
<dbReference type="Gene3D" id="1.20.120.450">
    <property type="entry name" value="dinb family like domain"/>
    <property type="match status" value="1"/>
</dbReference>
<dbReference type="STRING" id="665126.ABB55_17165"/>
<dbReference type="Pfam" id="PF05163">
    <property type="entry name" value="DinB"/>
    <property type="match status" value="1"/>
</dbReference>
<feature type="binding site" evidence="3">
    <location>
        <position position="137"/>
    </location>
    <ligand>
        <name>a divalent metal cation</name>
        <dbReference type="ChEBI" id="CHEBI:60240"/>
    </ligand>
</feature>
<feature type="binding site" evidence="3">
    <location>
        <position position="133"/>
    </location>
    <ligand>
        <name>a divalent metal cation</name>
        <dbReference type="ChEBI" id="CHEBI:60240"/>
    </ligand>
</feature>